<accession>A0A147KFD3</accession>
<evidence type="ECO:0000313" key="1">
    <source>
        <dbReference type="EMBL" id="KUP95987.1"/>
    </source>
</evidence>
<dbReference type="EMBL" id="LGEM01000102">
    <property type="protein sequence ID" value="KUP95987.1"/>
    <property type="molecule type" value="Genomic_DNA"/>
</dbReference>
<evidence type="ECO:0000313" key="2">
    <source>
        <dbReference type="Proteomes" id="UP000074382"/>
    </source>
</evidence>
<comment type="caution">
    <text evidence="1">The sequence shown here is derived from an EMBL/GenBank/DDBJ whole genome shotgun (WGS) entry which is preliminary data.</text>
</comment>
<dbReference type="Proteomes" id="UP000074382">
    <property type="component" value="Unassembled WGS sequence"/>
</dbReference>
<gene>
    <name evidence="1" type="ORF">AC529_14590</name>
</gene>
<keyword evidence="2" id="KW-1185">Reference proteome</keyword>
<reference evidence="2" key="1">
    <citation type="journal article" date="2017" name="Acta Aliment.">
        <title>Plant polysaccharide degrading enzyme system of Thermpbifida cellulosilytica TB100 revealed by de novo genome project data.</title>
        <authorList>
            <person name="Toth A."/>
            <person name="Baka E."/>
            <person name="Luzics S."/>
            <person name="Bata-Vidacs I."/>
            <person name="Nagy I."/>
            <person name="Balint B."/>
            <person name="Herceg R."/>
            <person name="Olasz F."/>
            <person name="Wilk T."/>
            <person name="Nagy T."/>
            <person name="Kriszt B."/>
            <person name="Nagy I."/>
            <person name="Kukolya J."/>
        </authorList>
    </citation>
    <scope>NUCLEOTIDE SEQUENCE [LARGE SCALE GENOMIC DNA]</scope>
    <source>
        <strain evidence="2">TB100</strain>
    </source>
</reference>
<name>A0A147KFD3_THECS</name>
<dbReference type="AlphaFoldDB" id="A0A147KFD3"/>
<organism evidence="1 2">
    <name type="scientific">Thermobifida cellulosilytica TB100</name>
    <dbReference type="NCBI Taxonomy" id="665004"/>
    <lineage>
        <taxon>Bacteria</taxon>
        <taxon>Bacillati</taxon>
        <taxon>Actinomycetota</taxon>
        <taxon>Actinomycetes</taxon>
        <taxon>Streptosporangiales</taxon>
        <taxon>Nocardiopsidaceae</taxon>
        <taxon>Thermobifida</taxon>
    </lineage>
</organism>
<protein>
    <submittedName>
        <fullName evidence="1">Uncharacterized protein</fullName>
    </submittedName>
</protein>
<proteinExistence type="predicted"/>
<sequence length="92" mass="10163">MCELEASLRRAGVEATLNGQIGAVDAVLRGTAGRRRSRTQRTVLRPHRGRLWWWLRVPPEEANAPYLTPLAPAAEPAAVARRIRGLLTAVQD</sequence>
<dbReference type="PATRIC" id="fig|665004.4.peg.3071"/>